<keyword evidence="8 10" id="KW-0472">Membrane</keyword>
<dbReference type="PANTHER" id="PTHR43298:SF2">
    <property type="entry name" value="FMN_FAD EXPORTER YEEO-RELATED"/>
    <property type="match status" value="1"/>
</dbReference>
<evidence type="ECO:0000256" key="7">
    <source>
        <dbReference type="ARBA" id="ARBA00023065"/>
    </source>
</evidence>
<feature type="transmembrane region" description="Helical" evidence="10">
    <location>
        <begin position="406"/>
        <end position="428"/>
    </location>
</feature>
<keyword evidence="3" id="KW-0050">Antiport</keyword>
<feature type="transmembrane region" description="Helical" evidence="10">
    <location>
        <begin position="367"/>
        <end position="385"/>
    </location>
</feature>
<evidence type="ECO:0000256" key="10">
    <source>
        <dbReference type="SAM" id="Phobius"/>
    </source>
</evidence>
<dbReference type="InterPro" id="IPR050222">
    <property type="entry name" value="MATE_MdtK"/>
</dbReference>
<keyword evidence="4" id="KW-1003">Cell membrane</keyword>
<gene>
    <name evidence="11" type="ORF">POL25_20465</name>
</gene>
<proteinExistence type="predicted"/>
<name>A0ABT5E088_9BACT</name>
<dbReference type="Pfam" id="PF01554">
    <property type="entry name" value="MatE"/>
    <property type="match status" value="2"/>
</dbReference>
<feature type="transmembrane region" description="Helical" evidence="10">
    <location>
        <begin position="129"/>
        <end position="150"/>
    </location>
</feature>
<reference evidence="11 12" key="1">
    <citation type="submission" date="2022-11" db="EMBL/GenBank/DDBJ databases">
        <title>Minimal conservation of predation-associated metabolite biosynthetic gene clusters underscores biosynthetic potential of Myxococcota including descriptions for ten novel species: Archangium lansinium sp. nov., Myxococcus landrumus sp. nov., Nannocystis bai.</title>
        <authorList>
            <person name="Ahearne A."/>
            <person name="Stevens C."/>
            <person name="Dowd S."/>
        </authorList>
    </citation>
    <scope>NUCLEOTIDE SEQUENCE [LARGE SCALE GENOMIC DNA]</scope>
    <source>
        <strain evidence="11 12">BB15-2</strain>
    </source>
</reference>
<keyword evidence="2" id="KW-0813">Transport</keyword>
<feature type="transmembrane region" description="Helical" evidence="10">
    <location>
        <begin position="434"/>
        <end position="452"/>
    </location>
</feature>
<evidence type="ECO:0000256" key="4">
    <source>
        <dbReference type="ARBA" id="ARBA00022475"/>
    </source>
</evidence>
<evidence type="ECO:0000256" key="2">
    <source>
        <dbReference type="ARBA" id="ARBA00022448"/>
    </source>
</evidence>
<keyword evidence="6 10" id="KW-1133">Transmembrane helix</keyword>
<feature type="transmembrane region" description="Helical" evidence="10">
    <location>
        <begin position="259"/>
        <end position="290"/>
    </location>
</feature>
<feature type="transmembrane region" description="Helical" evidence="10">
    <location>
        <begin position="42"/>
        <end position="67"/>
    </location>
</feature>
<accession>A0ABT5E088</accession>
<dbReference type="EMBL" id="JAQNDL010000002">
    <property type="protein sequence ID" value="MDC0719290.1"/>
    <property type="molecule type" value="Genomic_DNA"/>
</dbReference>
<dbReference type="PIRSF" id="PIRSF006603">
    <property type="entry name" value="DinF"/>
    <property type="match status" value="1"/>
</dbReference>
<feature type="transmembrane region" description="Helical" evidence="10">
    <location>
        <begin position="327"/>
        <end position="347"/>
    </location>
</feature>
<evidence type="ECO:0000313" key="12">
    <source>
        <dbReference type="Proteomes" id="UP001221686"/>
    </source>
</evidence>
<organism evidence="11 12">
    <name type="scientific">Nannocystis bainbridge</name>
    <dbReference type="NCBI Taxonomy" id="2995303"/>
    <lineage>
        <taxon>Bacteria</taxon>
        <taxon>Pseudomonadati</taxon>
        <taxon>Myxococcota</taxon>
        <taxon>Polyangia</taxon>
        <taxon>Nannocystales</taxon>
        <taxon>Nannocystaceae</taxon>
        <taxon>Nannocystis</taxon>
    </lineage>
</organism>
<dbReference type="PANTHER" id="PTHR43298">
    <property type="entry name" value="MULTIDRUG RESISTANCE PROTEIN NORM-RELATED"/>
    <property type="match status" value="1"/>
</dbReference>
<dbReference type="RefSeq" id="WP_272087801.1">
    <property type="nucleotide sequence ID" value="NZ_JAQNDL010000002.1"/>
</dbReference>
<evidence type="ECO:0000256" key="5">
    <source>
        <dbReference type="ARBA" id="ARBA00022692"/>
    </source>
</evidence>
<comment type="caution">
    <text evidence="11">The sequence shown here is derived from an EMBL/GenBank/DDBJ whole genome shotgun (WGS) entry which is preliminary data.</text>
</comment>
<dbReference type="CDD" id="cd13133">
    <property type="entry name" value="MATE_like_7"/>
    <property type="match status" value="1"/>
</dbReference>
<keyword evidence="5 10" id="KW-0812">Transmembrane</keyword>
<evidence type="ECO:0000256" key="6">
    <source>
        <dbReference type="ARBA" id="ARBA00022989"/>
    </source>
</evidence>
<evidence type="ECO:0000256" key="8">
    <source>
        <dbReference type="ARBA" id="ARBA00023136"/>
    </source>
</evidence>
<protein>
    <recommendedName>
        <fullName evidence="9">Multidrug-efflux transporter</fullName>
    </recommendedName>
</protein>
<keyword evidence="12" id="KW-1185">Reference proteome</keyword>
<feature type="transmembrane region" description="Helical" evidence="10">
    <location>
        <begin position="88"/>
        <end position="109"/>
    </location>
</feature>
<feature type="transmembrane region" description="Helical" evidence="10">
    <location>
        <begin position="157"/>
        <end position="179"/>
    </location>
</feature>
<evidence type="ECO:0000256" key="9">
    <source>
        <dbReference type="ARBA" id="ARBA00031636"/>
    </source>
</evidence>
<dbReference type="NCBIfam" id="TIGR00797">
    <property type="entry name" value="matE"/>
    <property type="match status" value="1"/>
</dbReference>
<feature type="transmembrane region" description="Helical" evidence="10">
    <location>
        <begin position="191"/>
        <end position="211"/>
    </location>
</feature>
<dbReference type="Proteomes" id="UP001221686">
    <property type="component" value="Unassembled WGS sequence"/>
</dbReference>
<comment type="subcellular location">
    <subcellularLocation>
        <location evidence="1">Cell membrane</location>
        <topology evidence="1">Multi-pass membrane protein</topology>
    </subcellularLocation>
</comment>
<evidence type="ECO:0000256" key="1">
    <source>
        <dbReference type="ARBA" id="ARBA00004651"/>
    </source>
</evidence>
<dbReference type="InterPro" id="IPR002528">
    <property type="entry name" value="MATE_fam"/>
</dbReference>
<feature type="transmembrane region" description="Helical" evidence="10">
    <location>
        <begin position="296"/>
        <end position="315"/>
    </location>
</feature>
<sequence length="471" mass="49481">MAPVPGLRALITLAWPIVLARSAQSVISFSDAAMVAPLGDDALAAATTGAMNALGILILPMGITFIVQSYAAQLAGQGDLASARRYAWYGLALAGLAMLAALPIIPAIAPVLALTGHAPAVREVMGEYMAIRMLSTGVVVGTEALGNWFAGLGDTRVAMRASLTAMVVNLALNWVLIYGNLGAPALGVQGAAWASVLASVAGFAVCCHAFWRARHQRTIDPATVGPVEHPVPVLSDRQDGRLGVREFARMMRFGLPNGLNWFLEFAAFLIFINLVVAELGTVAVAALMAVTAVNSVSFMPAFGLGSAGAVLVGQAIGAGHHDHVPRIVLRTFAVAASWQGVVGLLYFAIPVPLMMVFARDEVESSRAVVELGAQLLAISAVWQLLDATVITVNEALRAAGDTAWPLVLRISLAWVIWLPLAWLTVFTWDGGAAAATWSMVVYMVALAAAMVLRFRSGAWRRIDLTGRGTAA</sequence>
<evidence type="ECO:0000256" key="3">
    <source>
        <dbReference type="ARBA" id="ARBA00022449"/>
    </source>
</evidence>
<keyword evidence="7" id="KW-0406">Ion transport</keyword>
<evidence type="ECO:0000313" key="11">
    <source>
        <dbReference type="EMBL" id="MDC0719290.1"/>
    </source>
</evidence>
<dbReference type="InterPro" id="IPR048279">
    <property type="entry name" value="MdtK-like"/>
</dbReference>